<dbReference type="PANTHER" id="PTHR43233">
    <property type="entry name" value="FAMILY N-ACETYLTRANSFERASE, PUTATIVE (AFU_ORTHOLOGUE AFUA_6G03350)-RELATED"/>
    <property type="match status" value="1"/>
</dbReference>
<dbReference type="Gene3D" id="3.40.630.30">
    <property type="match status" value="1"/>
</dbReference>
<dbReference type="SUPFAM" id="SSF55729">
    <property type="entry name" value="Acyl-CoA N-acyltransferases (Nat)"/>
    <property type="match status" value="1"/>
</dbReference>
<reference evidence="2" key="1">
    <citation type="submission" date="2015-03" db="EMBL/GenBank/DDBJ databases">
        <title>Draft genome sequence of Mizugakiibacter sediminis skMP5.</title>
        <authorList>
            <person name="Watanabe T."/>
            <person name="Kojima H."/>
            <person name="Fukui M."/>
        </authorList>
    </citation>
    <scope>NUCLEOTIDE SEQUENCE</scope>
    <source>
        <strain evidence="2">SkMP5</strain>
    </source>
</reference>
<organism evidence="3">
    <name type="scientific">Mizugakiibacter sediminis</name>
    <dbReference type="NCBI Taxonomy" id="1475481"/>
    <lineage>
        <taxon>Bacteria</taxon>
        <taxon>Pseudomonadati</taxon>
        <taxon>Pseudomonadota</taxon>
        <taxon>Gammaproteobacteria</taxon>
        <taxon>Lysobacterales</taxon>
        <taxon>Rhodanobacteraceae</taxon>
        <taxon>Mizugakiibacter</taxon>
    </lineage>
</organism>
<proteinExistence type="predicted"/>
<dbReference type="AlphaFoldDB" id="A0A0K8QMM1"/>
<dbReference type="RefSeq" id="WP_062536227.1">
    <property type="nucleotide sequence ID" value="NZ_DF970179.1"/>
</dbReference>
<accession>A0A0K8QMM1</accession>
<dbReference type="EMBL" id="DF952378">
    <property type="protein sequence ID" value="GAN44567.1"/>
    <property type="molecule type" value="Genomic_DNA"/>
</dbReference>
<dbReference type="HOGENOM" id="CLU_086503_2_1_6"/>
<gene>
    <name evidence="2" type="ORF">MBSD_1102</name>
    <name evidence="3" type="ORF">MBSD_n1283</name>
</gene>
<sequence length="149" mass="16928">MAYERMVDGLLVSDDPARLDRELIFRFLSEESYWVPGIRREHVERAIRHSLCFGAYRDGAQLAFARCVTDRAGFAYLADVFVVPAARAQGISKTLMGAILSHPDLAVIRRFILATRDAHGLYAQFGFAPLAHPERFMERYDPDALSRRP</sequence>
<name>A0A0K8QMM1_9GAMM</name>
<reference evidence="3" key="2">
    <citation type="submission" date="2015-08" db="EMBL/GenBank/DDBJ databases">
        <title>Complete DNA Sequence of Pseudomonas syringae pv. actinidiae, the Causal Agent of Kiwifruit Canker Disease.</title>
        <authorList>
            <person name="Rikkerink E.H.A."/>
            <person name="Fineran P.C."/>
        </authorList>
    </citation>
    <scope>NUCLEOTIDE SEQUENCE</scope>
    <source>
        <strain evidence="3">SkMP5</strain>
    </source>
</reference>
<dbReference type="InterPro" id="IPR053144">
    <property type="entry name" value="Acetyltransferase_Butenolide"/>
</dbReference>
<dbReference type="PANTHER" id="PTHR43233:SF1">
    <property type="entry name" value="FAMILY N-ACETYLTRANSFERASE, PUTATIVE (AFU_ORTHOLOGUE AFUA_6G03350)-RELATED"/>
    <property type="match status" value="1"/>
</dbReference>
<keyword evidence="3" id="KW-0808">Transferase</keyword>
<dbReference type="EMBL" id="DF970179">
    <property type="protein sequence ID" value="GAP65981.1"/>
    <property type="molecule type" value="Genomic_DNA"/>
</dbReference>
<feature type="domain" description="N-acetyltransferase" evidence="1">
    <location>
        <begin position="10"/>
        <end position="149"/>
    </location>
</feature>
<dbReference type="Proteomes" id="UP000253740">
    <property type="component" value="Unassembled WGS sequence"/>
</dbReference>
<protein>
    <submittedName>
        <fullName evidence="2 3">Acetyltransferase</fullName>
    </submittedName>
</protein>
<keyword evidence="4" id="KW-1185">Reference proteome</keyword>
<dbReference type="STRING" id="1475481.GCA_000953855_01299"/>
<evidence type="ECO:0000259" key="1">
    <source>
        <dbReference type="PROSITE" id="PS51186"/>
    </source>
</evidence>
<dbReference type="PROSITE" id="PS51186">
    <property type="entry name" value="GNAT"/>
    <property type="match status" value="1"/>
</dbReference>
<dbReference type="InterPro" id="IPR000182">
    <property type="entry name" value="GNAT_dom"/>
</dbReference>
<dbReference type="CDD" id="cd04301">
    <property type="entry name" value="NAT_SF"/>
    <property type="match status" value="1"/>
</dbReference>
<dbReference type="OrthoDB" id="3216107at2"/>
<dbReference type="InterPro" id="IPR016181">
    <property type="entry name" value="Acyl_CoA_acyltransferase"/>
</dbReference>
<dbReference type="Pfam" id="PF00583">
    <property type="entry name" value="Acetyltransf_1"/>
    <property type="match status" value="1"/>
</dbReference>
<dbReference type="GO" id="GO:0016747">
    <property type="term" value="F:acyltransferase activity, transferring groups other than amino-acyl groups"/>
    <property type="evidence" value="ECO:0007669"/>
    <property type="project" value="InterPro"/>
</dbReference>
<evidence type="ECO:0000313" key="2">
    <source>
        <dbReference type="EMBL" id="GAN44567.1"/>
    </source>
</evidence>
<evidence type="ECO:0000313" key="3">
    <source>
        <dbReference type="EMBL" id="GAP65981.1"/>
    </source>
</evidence>
<evidence type="ECO:0000313" key="4">
    <source>
        <dbReference type="Proteomes" id="UP000253740"/>
    </source>
</evidence>